<comment type="caution">
    <text evidence="1">The sequence shown here is derived from an EMBL/GenBank/DDBJ whole genome shotgun (WGS) entry which is preliminary data.</text>
</comment>
<dbReference type="Proteomes" id="UP000321491">
    <property type="component" value="Unassembled WGS sequence"/>
</dbReference>
<proteinExistence type="predicted"/>
<dbReference type="EMBL" id="BJXW01000001">
    <property type="protein sequence ID" value="GEN29814.1"/>
    <property type="molecule type" value="Genomic_DNA"/>
</dbReference>
<protein>
    <submittedName>
        <fullName evidence="1">Uncharacterized protein</fullName>
    </submittedName>
</protein>
<name>A0A511UTA2_9BACI</name>
<keyword evidence="2" id="KW-1185">Reference proteome</keyword>
<organism evidence="1 2">
    <name type="scientific">Cerasibacillus quisquiliarum</name>
    <dbReference type="NCBI Taxonomy" id="227865"/>
    <lineage>
        <taxon>Bacteria</taxon>
        <taxon>Bacillati</taxon>
        <taxon>Bacillota</taxon>
        <taxon>Bacilli</taxon>
        <taxon>Bacillales</taxon>
        <taxon>Bacillaceae</taxon>
        <taxon>Cerasibacillus</taxon>
    </lineage>
</organism>
<accession>A0A511UTA2</accession>
<gene>
    <name evidence="1" type="ORF">CQU01_00520</name>
</gene>
<evidence type="ECO:0000313" key="1">
    <source>
        <dbReference type="EMBL" id="GEN29814.1"/>
    </source>
</evidence>
<evidence type="ECO:0000313" key="2">
    <source>
        <dbReference type="Proteomes" id="UP000321491"/>
    </source>
</evidence>
<dbReference type="AlphaFoldDB" id="A0A511UTA2"/>
<sequence>MSEYIFTGLISLMSCKSSLIDRFVYHCRAHCDITRFNEADLFNVGTSNAI</sequence>
<reference evidence="1 2" key="1">
    <citation type="submission" date="2019-07" db="EMBL/GenBank/DDBJ databases">
        <title>Whole genome shotgun sequence of Cerasibacillus quisquiliarum NBRC 102429.</title>
        <authorList>
            <person name="Hosoyama A."/>
            <person name="Uohara A."/>
            <person name="Ohji S."/>
            <person name="Ichikawa N."/>
        </authorList>
    </citation>
    <scope>NUCLEOTIDE SEQUENCE [LARGE SCALE GENOMIC DNA]</scope>
    <source>
        <strain evidence="1 2">NBRC 102429</strain>
    </source>
</reference>